<sequence>MTHLPYYVAVWLLLVGLYGVVSSRNLIHLVVCLAVMEASTYLVLLGVGTREHATAPILHGTAPDAVFVDPIVQALTLTDVVVGATVSSLLLSLAMLAHHHFGSLDPGRMCVLKR</sequence>
<dbReference type="KEGG" id="mbd:MEBOL_003122"/>
<keyword evidence="9" id="KW-1185">Reference proteome</keyword>
<evidence type="ECO:0000256" key="7">
    <source>
        <dbReference type="SAM" id="Phobius"/>
    </source>
</evidence>
<dbReference type="Proteomes" id="UP000217289">
    <property type="component" value="Chromosome"/>
</dbReference>
<gene>
    <name evidence="8" type="ORF">MEBOL_003122</name>
</gene>
<evidence type="ECO:0000256" key="5">
    <source>
        <dbReference type="ARBA" id="ARBA00022989"/>
    </source>
</evidence>
<keyword evidence="4 7" id="KW-0812">Transmembrane</keyword>
<evidence type="ECO:0000313" key="8">
    <source>
        <dbReference type="EMBL" id="ATB29667.1"/>
    </source>
</evidence>
<dbReference type="InterPro" id="IPR050601">
    <property type="entry name" value="CPA3_antiporter_subunitC"/>
</dbReference>
<keyword evidence="3" id="KW-1003">Cell membrane</keyword>
<dbReference type="AlphaFoldDB" id="A0A250IEU7"/>
<dbReference type="OrthoDB" id="7994045at2"/>
<dbReference type="Pfam" id="PF00420">
    <property type="entry name" value="Oxidored_q2"/>
    <property type="match status" value="1"/>
</dbReference>
<dbReference type="Gene3D" id="1.10.287.3510">
    <property type="match status" value="1"/>
</dbReference>
<dbReference type="PANTHER" id="PTHR34583:SF2">
    <property type="entry name" value="ANTIPORTER SUBUNIT MNHC2-RELATED"/>
    <property type="match status" value="1"/>
</dbReference>
<comment type="similarity">
    <text evidence="2">Belongs to the CPA3 antiporters (TC 2.A.63) subunit C family.</text>
</comment>
<accession>A0A250IEU7</accession>
<proteinExistence type="inferred from homology"/>
<evidence type="ECO:0000256" key="3">
    <source>
        <dbReference type="ARBA" id="ARBA00022475"/>
    </source>
</evidence>
<dbReference type="InterPro" id="IPR039428">
    <property type="entry name" value="NUOK/Mnh_C1-like"/>
</dbReference>
<reference evidence="8 9" key="1">
    <citation type="submission" date="2017-06" db="EMBL/GenBank/DDBJ databases">
        <authorList>
            <person name="Kim H.J."/>
            <person name="Triplett B.A."/>
        </authorList>
    </citation>
    <scope>NUCLEOTIDE SEQUENCE [LARGE SCALE GENOMIC DNA]</scope>
    <source>
        <strain evidence="8 9">DSM 14713</strain>
    </source>
</reference>
<dbReference type="GO" id="GO:0005886">
    <property type="term" value="C:plasma membrane"/>
    <property type="evidence" value="ECO:0007669"/>
    <property type="project" value="UniProtKB-SubCell"/>
</dbReference>
<keyword evidence="5 7" id="KW-1133">Transmembrane helix</keyword>
<evidence type="ECO:0000256" key="1">
    <source>
        <dbReference type="ARBA" id="ARBA00004651"/>
    </source>
</evidence>
<evidence type="ECO:0000256" key="6">
    <source>
        <dbReference type="ARBA" id="ARBA00023136"/>
    </source>
</evidence>
<comment type="subcellular location">
    <subcellularLocation>
        <location evidence="1">Cell membrane</location>
        <topology evidence="1">Multi-pass membrane protein</topology>
    </subcellularLocation>
</comment>
<evidence type="ECO:0000256" key="4">
    <source>
        <dbReference type="ARBA" id="ARBA00022692"/>
    </source>
</evidence>
<dbReference type="PANTHER" id="PTHR34583">
    <property type="entry name" value="ANTIPORTER SUBUNIT MNHC2-RELATED"/>
    <property type="match status" value="1"/>
</dbReference>
<organism evidence="8 9">
    <name type="scientific">Melittangium boletus DSM 14713</name>
    <dbReference type="NCBI Taxonomy" id="1294270"/>
    <lineage>
        <taxon>Bacteria</taxon>
        <taxon>Pseudomonadati</taxon>
        <taxon>Myxococcota</taxon>
        <taxon>Myxococcia</taxon>
        <taxon>Myxococcales</taxon>
        <taxon>Cystobacterineae</taxon>
        <taxon>Archangiaceae</taxon>
        <taxon>Melittangium</taxon>
    </lineage>
</organism>
<keyword evidence="6 7" id="KW-0472">Membrane</keyword>
<dbReference type="RefSeq" id="WP_095978206.1">
    <property type="nucleotide sequence ID" value="NZ_CP022163.1"/>
</dbReference>
<dbReference type="EMBL" id="CP022163">
    <property type="protein sequence ID" value="ATB29667.1"/>
    <property type="molecule type" value="Genomic_DNA"/>
</dbReference>
<feature type="transmembrane region" description="Helical" evidence="7">
    <location>
        <begin position="80"/>
        <end position="99"/>
    </location>
</feature>
<name>A0A250IEU7_9BACT</name>
<evidence type="ECO:0000313" key="9">
    <source>
        <dbReference type="Proteomes" id="UP000217289"/>
    </source>
</evidence>
<evidence type="ECO:0000256" key="2">
    <source>
        <dbReference type="ARBA" id="ARBA00010388"/>
    </source>
</evidence>
<feature type="transmembrane region" description="Helical" evidence="7">
    <location>
        <begin position="26"/>
        <end position="47"/>
    </location>
</feature>
<feature type="transmembrane region" description="Helical" evidence="7">
    <location>
        <begin position="6"/>
        <end position="21"/>
    </location>
</feature>
<protein>
    <submittedName>
        <fullName evidence="8">Dehydrogenase</fullName>
    </submittedName>
</protein>